<dbReference type="Gene3D" id="3.50.50.60">
    <property type="entry name" value="FAD/NAD(P)-binding domain"/>
    <property type="match status" value="3"/>
</dbReference>
<evidence type="ECO:0000256" key="3">
    <source>
        <dbReference type="ARBA" id="ARBA00022548"/>
    </source>
</evidence>
<evidence type="ECO:0000256" key="9">
    <source>
        <dbReference type="ARBA" id="ARBA00023221"/>
    </source>
</evidence>
<dbReference type="RefSeq" id="WP_058356298.1">
    <property type="nucleotide sequence ID" value="NZ_CABKVG010000009.1"/>
</dbReference>
<keyword evidence="8" id="KW-1207">Sterol metabolism</keyword>
<protein>
    <recommendedName>
        <fullName evidence="14">Cholesterol oxidase</fullName>
        <ecNumber evidence="13">1.1.3.6</ecNumber>
        <ecNumber evidence="11">5.3.3.1</ecNumber>
    </recommendedName>
    <alternativeName>
        <fullName evidence="15">Cholesterol isomerase</fullName>
    </alternativeName>
</protein>
<comment type="pathway">
    <text evidence="12">Steroid metabolism; cholesterol degradation.</text>
</comment>
<gene>
    <name evidence="18" type="ORF">LVJ82_12355</name>
</gene>
<dbReference type="InterPro" id="IPR052542">
    <property type="entry name" value="Cholesterol_Oxidase"/>
</dbReference>
<dbReference type="InterPro" id="IPR036188">
    <property type="entry name" value="FAD/NAD-bd_sf"/>
</dbReference>
<name>A0ABY4DXL6_9NEIS</name>
<evidence type="ECO:0000256" key="12">
    <source>
        <dbReference type="ARBA" id="ARBA00049645"/>
    </source>
</evidence>
<evidence type="ECO:0000256" key="4">
    <source>
        <dbReference type="ARBA" id="ARBA00022630"/>
    </source>
</evidence>
<organism evidence="18 19">
    <name type="scientific">Vitreoscilla massiliensis</name>
    <dbReference type="NCBI Taxonomy" id="1689272"/>
    <lineage>
        <taxon>Bacteria</taxon>
        <taxon>Pseudomonadati</taxon>
        <taxon>Pseudomonadota</taxon>
        <taxon>Betaproteobacteria</taxon>
        <taxon>Neisseriales</taxon>
        <taxon>Neisseriaceae</taxon>
        <taxon>Vitreoscilla</taxon>
    </lineage>
</organism>
<keyword evidence="9" id="KW-0753">Steroid metabolism</keyword>
<dbReference type="PANTHER" id="PTHR47470:SF1">
    <property type="entry name" value="FAD-DEPENDENT OXIDOREDUCTASE 2 FAD BINDING DOMAIN-CONTAINING PROTEIN"/>
    <property type="match status" value="1"/>
</dbReference>
<dbReference type="EMBL" id="CP091511">
    <property type="protein sequence ID" value="UOO88270.1"/>
    <property type="molecule type" value="Genomic_DNA"/>
</dbReference>
<comment type="cofactor">
    <cofactor evidence="1">
        <name>FAD</name>
        <dbReference type="ChEBI" id="CHEBI:57692"/>
    </cofactor>
</comment>
<dbReference type="Pfam" id="PF13450">
    <property type="entry name" value="NAD_binding_8"/>
    <property type="match status" value="1"/>
</dbReference>
<dbReference type="InterPro" id="IPR000172">
    <property type="entry name" value="GMC_OxRdtase_N"/>
</dbReference>
<evidence type="ECO:0000256" key="11">
    <source>
        <dbReference type="ARBA" id="ARBA00038856"/>
    </source>
</evidence>
<sequence length="534" mass="58828">MATPVYDCDFVVIGSGFGGSVAAMRLVEKGFKTMILEQGQRFTPDTLPKTTAELTRWYFLPKLGLKGFFSMRLFGHMLVLHGNAVGGGSITYASTLLVPPTSVWQQGTWAQTKAWDNVMPKHYAQAEKMLGVAVNRQFGYADDTLKKMAEAYGVGDSFYPTRVGIYFGDDDEHSHPPINGDPYFQGMGPKREPCVACGGCIVGCRYRAKNTLDYNYLYFAEQRGADLRPQSRVTRIQPLSDDGRLGYAIHYVDANKRRHTLTTRGLVLSAGTLGTMKLLFQMRDAGLLPHLSPALGKNVYTNAESIIGVRFAGAQQDYSQGVAIGSGIYLNPHTHIEATRYPKGSDTMGFLLTFMHPHLQGRVPMLTWLRYVFSNTLKHPRTMLQALRPKNFAQECMIFLCMQTLEHTLTMRYERGLFGKRLKTLGHKIPATIPEANAFAQAAAKLTGGMAMTCLVDVFLNIPITAHCMGGCAIAATPEHGVCDAQHQVFGYQHFYICDGSNISANLGVNPSLTITALAEAAMSELPAADAYQW</sequence>
<keyword evidence="7" id="KW-0443">Lipid metabolism</keyword>
<evidence type="ECO:0000313" key="18">
    <source>
        <dbReference type="EMBL" id="UOO88270.1"/>
    </source>
</evidence>
<proteinExistence type="inferred from homology"/>
<keyword evidence="5" id="KW-0274">FAD</keyword>
<evidence type="ECO:0000259" key="17">
    <source>
        <dbReference type="Pfam" id="PF05199"/>
    </source>
</evidence>
<evidence type="ECO:0000313" key="19">
    <source>
        <dbReference type="Proteomes" id="UP000832011"/>
    </source>
</evidence>
<reference evidence="18 19" key="1">
    <citation type="journal article" date="2022" name="Res Sq">
        <title>Evolution of multicellular longitudinally dividing oral cavity symbionts (Neisseriaceae).</title>
        <authorList>
            <person name="Nyongesa S."/>
            <person name="Weber P."/>
            <person name="Bernet E."/>
            <person name="Pullido F."/>
            <person name="Nieckarz M."/>
            <person name="Delaby M."/>
            <person name="Nieves C."/>
            <person name="Viehboeck T."/>
            <person name="Krause N."/>
            <person name="Rivera-Millot A."/>
            <person name="Nakamura A."/>
            <person name="Vischer N."/>
            <person name="VanNieuwenhze M."/>
            <person name="Brun Y."/>
            <person name="Cava F."/>
            <person name="Bulgheresi S."/>
            <person name="Veyrier F."/>
        </authorList>
    </citation>
    <scope>NUCLEOTIDE SEQUENCE [LARGE SCALE GENOMIC DNA]</scope>
    <source>
        <strain evidence="18 19">SN4</strain>
    </source>
</reference>
<evidence type="ECO:0000256" key="6">
    <source>
        <dbReference type="ARBA" id="ARBA00023002"/>
    </source>
</evidence>
<evidence type="ECO:0000256" key="8">
    <source>
        <dbReference type="ARBA" id="ARBA00023166"/>
    </source>
</evidence>
<dbReference type="EC" id="1.1.3.6" evidence="13"/>
<accession>A0ABY4DXL6</accession>
<keyword evidence="6" id="KW-0560">Oxidoreductase</keyword>
<keyword evidence="3" id="KW-0153">Cholesterol metabolism</keyword>
<keyword evidence="19" id="KW-1185">Reference proteome</keyword>
<keyword evidence="10" id="KW-0413">Isomerase</keyword>
<evidence type="ECO:0000256" key="14">
    <source>
        <dbReference type="ARBA" id="ARBA00049744"/>
    </source>
</evidence>
<evidence type="ECO:0000256" key="10">
    <source>
        <dbReference type="ARBA" id="ARBA00023235"/>
    </source>
</evidence>
<evidence type="ECO:0000259" key="16">
    <source>
        <dbReference type="Pfam" id="PF00732"/>
    </source>
</evidence>
<dbReference type="SUPFAM" id="SSF51905">
    <property type="entry name" value="FAD/NAD(P)-binding domain"/>
    <property type="match status" value="1"/>
</dbReference>
<evidence type="ECO:0000256" key="13">
    <source>
        <dbReference type="ARBA" id="ARBA00049723"/>
    </source>
</evidence>
<keyword evidence="4" id="KW-0285">Flavoprotein</keyword>
<dbReference type="Pfam" id="PF05199">
    <property type="entry name" value="GMC_oxred_C"/>
    <property type="match status" value="1"/>
</dbReference>
<evidence type="ECO:0000256" key="7">
    <source>
        <dbReference type="ARBA" id="ARBA00023098"/>
    </source>
</evidence>
<evidence type="ECO:0000256" key="2">
    <source>
        <dbReference type="ARBA" id="ARBA00010790"/>
    </source>
</evidence>
<feature type="domain" description="Glucose-methanol-choline oxidoreductase C-terminal" evidence="17">
    <location>
        <begin position="465"/>
        <end position="519"/>
    </location>
</feature>
<dbReference type="Pfam" id="PF00732">
    <property type="entry name" value="GMC_oxred_N"/>
    <property type="match status" value="1"/>
</dbReference>
<evidence type="ECO:0000256" key="15">
    <source>
        <dbReference type="ARBA" id="ARBA00049778"/>
    </source>
</evidence>
<feature type="domain" description="Glucose-methanol-choline oxidoreductase N-terminal" evidence="16">
    <location>
        <begin position="195"/>
        <end position="298"/>
    </location>
</feature>
<dbReference type="Proteomes" id="UP000832011">
    <property type="component" value="Chromosome"/>
</dbReference>
<comment type="similarity">
    <text evidence="2">Belongs to the GMC oxidoreductase family.</text>
</comment>
<dbReference type="PANTHER" id="PTHR47470">
    <property type="entry name" value="CHOLESTEROL OXIDASE"/>
    <property type="match status" value="1"/>
</dbReference>
<dbReference type="InterPro" id="IPR007867">
    <property type="entry name" value="GMC_OxRtase_C"/>
</dbReference>
<evidence type="ECO:0000256" key="5">
    <source>
        <dbReference type="ARBA" id="ARBA00022827"/>
    </source>
</evidence>
<evidence type="ECO:0000256" key="1">
    <source>
        <dbReference type="ARBA" id="ARBA00001974"/>
    </source>
</evidence>
<dbReference type="EC" id="5.3.3.1" evidence="11"/>